<evidence type="ECO:0000256" key="4">
    <source>
        <dbReference type="SAM" id="Phobius"/>
    </source>
</evidence>
<dbReference type="Gene3D" id="1.20.5.1930">
    <property type="match status" value="1"/>
</dbReference>
<dbReference type="InterPro" id="IPR036890">
    <property type="entry name" value="HATPase_C_sf"/>
</dbReference>
<dbReference type="PANTHER" id="PTHR24421:SF62">
    <property type="entry name" value="SENSORY TRANSDUCTION HISTIDINE KINASE"/>
    <property type="match status" value="1"/>
</dbReference>
<gene>
    <name evidence="6" type="ORF">MOP44_07835</name>
</gene>
<keyword evidence="7" id="KW-1185">Reference proteome</keyword>
<accession>A0A9J7BTC3</accession>
<sequence>MRGIVTSNRHRIVIEDRTGAVEVKLLRSEEISLGDEVEVSGQLKLAPAPQVEGTELRRLWGGSMPLPLSITPDQAADGENEFFLVQTVAKLSDFAPAGLTGVRLNLRGGHQNFSAILASDVPDEELSTRSMQAGATLRLTGILIVNHGLDARSGDAFSLELRTPEDIELVEPPSWWTGAHVALLAAAGIILILIAIGSWNHVRHSRYRAVAEERASIARDLHDTLAQGYAGITLQLEAAQQTIARDPQRAGSLLNEALQLVRHSRHESHLSIDILRSLSRNSRLDHLVSRCVQQMRMGSPARIDQAISGEPVALSYTMVNNLFRIVQEALANAVHHAGAMAIVVRVEYRRHDVLIEVEDNGNGFDPNEVPGPEDGHFGLVGMRERCAAINAKLELHSAPGGTVVRVRAAI</sequence>
<evidence type="ECO:0000256" key="1">
    <source>
        <dbReference type="ARBA" id="ARBA00022679"/>
    </source>
</evidence>
<dbReference type="GO" id="GO:0046983">
    <property type="term" value="F:protein dimerization activity"/>
    <property type="evidence" value="ECO:0007669"/>
    <property type="project" value="InterPro"/>
</dbReference>
<keyword evidence="4" id="KW-0812">Transmembrane</keyword>
<feature type="domain" description="Histidine kinase/HSP90-like ATPase" evidence="5">
    <location>
        <begin position="317"/>
        <end position="410"/>
    </location>
</feature>
<dbReference type="PANTHER" id="PTHR24421">
    <property type="entry name" value="NITRATE/NITRITE SENSOR PROTEIN NARX-RELATED"/>
    <property type="match status" value="1"/>
</dbReference>
<dbReference type="InterPro" id="IPR050482">
    <property type="entry name" value="Sensor_HK_TwoCompSys"/>
</dbReference>
<dbReference type="Pfam" id="PF07730">
    <property type="entry name" value="HisKA_3"/>
    <property type="match status" value="1"/>
</dbReference>
<dbReference type="InterPro" id="IPR003594">
    <property type="entry name" value="HATPase_dom"/>
</dbReference>
<proteinExistence type="predicted"/>
<dbReference type="EMBL" id="CP093313">
    <property type="protein sequence ID" value="UWZ85841.1"/>
    <property type="molecule type" value="Genomic_DNA"/>
</dbReference>
<evidence type="ECO:0000313" key="6">
    <source>
        <dbReference type="EMBL" id="UWZ85841.1"/>
    </source>
</evidence>
<evidence type="ECO:0000256" key="3">
    <source>
        <dbReference type="ARBA" id="ARBA00023012"/>
    </source>
</evidence>
<dbReference type="Proteomes" id="UP001059380">
    <property type="component" value="Chromosome"/>
</dbReference>
<reference evidence="6" key="1">
    <citation type="submission" date="2021-04" db="EMBL/GenBank/DDBJ databases">
        <title>Phylogenetic analysis of Acidobacteriaceae.</title>
        <authorList>
            <person name="Qiu L."/>
            <person name="Zhang Q."/>
        </authorList>
    </citation>
    <scope>NUCLEOTIDE SEQUENCE</scope>
    <source>
        <strain evidence="6">DSM 25168</strain>
    </source>
</reference>
<dbReference type="KEGG" id="orp:MOP44_07835"/>
<keyword evidence="1" id="KW-0808">Transferase</keyword>
<dbReference type="GO" id="GO:0000155">
    <property type="term" value="F:phosphorelay sensor kinase activity"/>
    <property type="evidence" value="ECO:0007669"/>
    <property type="project" value="InterPro"/>
</dbReference>
<dbReference type="SUPFAM" id="SSF55874">
    <property type="entry name" value="ATPase domain of HSP90 chaperone/DNA topoisomerase II/histidine kinase"/>
    <property type="match status" value="1"/>
</dbReference>
<dbReference type="Pfam" id="PF02518">
    <property type="entry name" value="HATPase_c"/>
    <property type="match status" value="1"/>
</dbReference>
<keyword evidence="4" id="KW-0472">Membrane</keyword>
<keyword evidence="2 6" id="KW-0418">Kinase</keyword>
<evidence type="ECO:0000259" key="5">
    <source>
        <dbReference type="SMART" id="SM00387"/>
    </source>
</evidence>
<name>A0A9J7BTC3_9BACT</name>
<dbReference type="RefSeq" id="WP_260795450.1">
    <property type="nucleotide sequence ID" value="NZ_CP093313.1"/>
</dbReference>
<keyword evidence="4" id="KW-1133">Transmembrane helix</keyword>
<protein>
    <submittedName>
        <fullName evidence="6">Histidine kinase</fullName>
    </submittedName>
</protein>
<evidence type="ECO:0000313" key="7">
    <source>
        <dbReference type="Proteomes" id="UP001059380"/>
    </source>
</evidence>
<dbReference type="GO" id="GO:0016020">
    <property type="term" value="C:membrane"/>
    <property type="evidence" value="ECO:0007669"/>
    <property type="project" value="InterPro"/>
</dbReference>
<dbReference type="InterPro" id="IPR011712">
    <property type="entry name" value="Sig_transdc_His_kin_sub3_dim/P"/>
</dbReference>
<dbReference type="Gene3D" id="3.30.565.10">
    <property type="entry name" value="Histidine kinase-like ATPase, C-terminal domain"/>
    <property type="match status" value="1"/>
</dbReference>
<organism evidence="6 7">
    <name type="scientific">Occallatibacter riparius</name>
    <dbReference type="NCBI Taxonomy" id="1002689"/>
    <lineage>
        <taxon>Bacteria</taxon>
        <taxon>Pseudomonadati</taxon>
        <taxon>Acidobacteriota</taxon>
        <taxon>Terriglobia</taxon>
        <taxon>Terriglobales</taxon>
        <taxon>Acidobacteriaceae</taxon>
        <taxon>Occallatibacter</taxon>
    </lineage>
</organism>
<dbReference type="CDD" id="cd16917">
    <property type="entry name" value="HATPase_UhpB-NarQ-NarX-like"/>
    <property type="match status" value="1"/>
</dbReference>
<dbReference type="SMART" id="SM00387">
    <property type="entry name" value="HATPase_c"/>
    <property type="match status" value="1"/>
</dbReference>
<keyword evidence="3" id="KW-0902">Two-component regulatory system</keyword>
<evidence type="ECO:0000256" key="2">
    <source>
        <dbReference type="ARBA" id="ARBA00022777"/>
    </source>
</evidence>
<feature type="transmembrane region" description="Helical" evidence="4">
    <location>
        <begin position="175"/>
        <end position="199"/>
    </location>
</feature>
<dbReference type="AlphaFoldDB" id="A0A9J7BTC3"/>